<dbReference type="Pfam" id="PF17404">
    <property type="entry name" value="Nrap_D3"/>
    <property type="match status" value="1"/>
</dbReference>
<dbReference type="PANTHER" id="PTHR17972:SF0">
    <property type="entry name" value="NUCLEOLAR PROTEIN 6"/>
    <property type="match status" value="1"/>
</dbReference>
<dbReference type="Proteomes" id="UP000515697">
    <property type="component" value="Chromosome PVSEL_10"/>
</dbReference>
<evidence type="ECO:0000256" key="1">
    <source>
        <dbReference type="SAM" id="Coils"/>
    </source>
</evidence>
<dbReference type="VEuPathDB" id="PlasmoDB:PVLDE_1002750"/>
<dbReference type="EMBL" id="LR865431">
    <property type="protein sequence ID" value="CAD2106979.1"/>
    <property type="molecule type" value="Genomic_DNA"/>
</dbReference>
<dbReference type="VEuPathDB" id="PlasmoDB:PVPCR_1002580"/>
<dbReference type="GO" id="GO:0032040">
    <property type="term" value="C:small-subunit processome"/>
    <property type="evidence" value="ECO:0007669"/>
    <property type="project" value="TreeGrafter"/>
</dbReference>
<dbReference type="PANTHER" id="PTHR17972">
    <property type="entry name" value="NUCLEOLAR RNA-ASSOCIATED PROTEIN"/>
    <property type="match status" value="1"/>
</dbReference>
<gene>
    <name evidence="5" type="ORF">PVSEL_1002520</name>
</gene>
<name>A0A6V7T3G3_PLAVN</name>
<dbReference type="InterPro" id="IPR035370">
    <property type="entry name" value="Nrap_D5"/>
</dbReference>
<feature type="compositionally biased region" description="Basic residues" evidence="2">
    <location>
        <begin position="1"/>
        <end position="25"/>
    </location>
</feature>
<dbReference type="GO" id="GO:0006409">
    <property type="term" value="P:tRNA export from nucleus"/>
    <property type="evidence" value="ECO:0007669"/>
    <property type="project" value="TreeGrafter"/>
</dbReference>
<evidence type="ECO:0008006" key="7">
    <source>
        <dbReference type="Google" id="ProtNLM"/>
    </source>
</evidence>
<reference evidence="5 6" key="1">
    <citation type="submission" date="2020-08" db="EMBL/GenBank/DDBJ databases">
        <authorList>
            <person name="Ramaprasad A."/>
        </authorList>
    </citation>
    <scope>NUCLEOTIDE SEQUENCE [LARGE SCALE GENOMIC DNA]</scope>
</reference>
<dbReference type="GO" id="GO:0032545">
    <property type="term" value="C:CURI complex"/>
    <property type="evidence" value="ECO:0007669"/>
    <property type="project" value="TreeGrafter"/>
</dbReference>
<dbReference type="VEuPathDB" id="PlasmoDB:PVSEL_1002520"/>
<protein>
    <recommendedName>
        <fullName evidence="7">U3 small nucleolar RNA-associated protein 22</fullName>
    </recommendedName>
</protein>
<sequence length="1404" mass="166565">MEGRVKRKSKPKLKKKNNGNKKIKTNSHEVSNSYDKNKSNLIQVLKELCYYKKKIKNVNLLQEVKKITVDFINELDDDLTKYLNNENGKFKDIYSKSIKLVKNYKILGSFKNNMYLNNNINIDLGVEYNLNTDLGKKAKYKNFHIYHNMYVNLVKTLFYKKKFVNYLDKLELKHVSVTVSTSRWINKCKSVIVLSVSKNKKHVGNIIIILFPTKEVSLSMSHVYKKYYKNYKPFSNHKIIKEKGNDQNGVVVSNETYINEEDKLKNKKYFKDIKIGFLKNFLISEIYIIECDKIIRSCIKNYEGYKEAVKLLKLWCQNKKLLFTYSIYNTEKKNYNYDKEYKLSNYSYYTDINSFMLGLLCAHVCFTLNLKSSDYLHIFKETIKFLSNFDSSQNMMIYKNGMHTTLKKFEKKEDTIFLVNGIYDIFQDNFYSFIELIYESKKAYFYLNNNTNIYDNYSQIFLSNLKCFSMNFEEQILFPLFVSTNYENYNHDILHLKNVLINSLNDRVEDICVRLISFPVLEAQKGKEDAQEGIEQAEVDEGYDMLDIFQEINLSINERSDKDMAENVFENLSTKKVIHGISFFINTNNTARTFDMSNVLYNPENVSNFKQFWENKAKIKRFENNTIYEVVQWKRPAKNLKKIEKEKEDEKEEEKDKVNKLYTNIEKTKNKIFDAMFSELYPKQKTNSVHVQIIKYILKKNKYKEINNIKDLMTNKITKYIKKNDHHIFCSKKLKKKLSYFIYFSNPLLVKDISYLYYEKIHEQYNEIKTVLYKINEKLFTISNVNSSNEFLKMSDLGYKTNSTTIVIDIIVDTKFNNPMIYKNAENFYKNFEVTKEIIKRYFLEDENKLIKNIKKRNSYIDIYFDFTIFRLHIFFQKVVEKNLLQITNLNDTKIEYVENIDRIKNFIYKPIISSYIFYYSTKFFSFHTSIKICKLWLASKGVPNCDEFVENILFYIYTLEYKKHNQIQNFFQKSNITIGNKNLKEFASQYSASRTPNSENPDDIDAENEQAKKVMKKKNDNNKGDNKKRDSGKNASLELNLKMDNDVKDSDDLNDSYLNSFSFSSQMILIKFLKFITNYDWLNKPLIIDYNNSLTDEQKTKLINIFITKKKNNLSHAHKKIKKYFWISSIYDPHSVLITLPDNLFHFILSVAKNDLFHIKQLYNKFEKEKWITLFLMEQRPCDIILKFNTPETVANIFASQVIPTSLTEANVDNEEANELDSINEEDETSNGPMVRIQDDYDIEDLNSFPEFLNKPTDILPLLNKYELIHIYEMHFNNFLKKLEEKFSSQITVLYNPLCFNDHLSISNFRKKIKKKLNNFHYTNDLEYVYKSWMPVMFVTFNPATIQNVSLQSLSNPNLSSTSLVDGDTSQNNILSLNNFNAFIFYIKNNASELLRSVHFQQL</sequence>
<feature type="region of interest" description="Disordered" evidence="2">
    <location>
        <begin position="1"/>
        <end position="33"/>
    </location>
</feature>
<evidence type="ECO:0000259" key="3">
    <source>
        <dbReference type="Pfam" id="PF17404"/>
    </source>
</evidence>
<organism evidence="5 6">
    <name type="scientific">Plasmodium vinckei</name>
    <dbReference type="NCBI Taxonomy" id="5860"/>
    <lineage>
        <taxon>Eukaryota</taxon>
        <taxon>Sar</taxon>
        <taxon>Alveolata</taxon>
        <taxon>Apicomplexa</taxon>
        <taxon>Aconoidasida</taxon>
        <taxon>Haemosporida</taxon>
        <taxon>Plasmodiidae</taxon>
        <taxon>Plasmodium</taxon>
        <taxon>Plasmodium (Vinckeia)</taxon>
    </lineage>
</organism>
<dbReference type="GO" id="GO:0034456">
    <property type="term" value="C:UTP-C complex"/>
    <property type="evidence" value="ECO:0007669"/>
    <property type="project" value="TreeGrafter"/>
</dbReference>
<feature type="domain" description="Nrap protein" evidence="4">
    <location>
        <begin position="1065"/>
        <end position="1140"/>
    </location>
</feature>
<dbReference type="VEuPathDB" id="PlasmoDB:PVVCY_1002600"/>
<feature type="domain" description="Nrap protein" evidence="3">
    <location>
        <begin position="555"/>
        <end position="642"/>
    </location>
</feature>
<accession>A0A6V7T3G3</accession>
<feature type="coiled-coil region" evidence="1">
    <location>
        <begin position="637"/>
        <end position="671"/>
    </location>
</feature>
<dbReference type="Gene3D" id="1.10.1410.10">
    <property type="match status" value="1"/>
</dbReference>
<dbReference type="Pfam" id="PF17406">
    <property type="entry name" value="Nrap_D5"/>
    <property type="match status" value="1"/>
</dbReference>
<dbReference type="VEuPathDB" id="PlasmoDB:PVBDA_1002620"/>
<feature type="region of interest" description="Disordered" evidence="2">
    <location>
        <begin position="1015"/>
        <end position="1036"/>
    </location>
</feature>
<evidence type="ECO:0000256" key="2">
    <source>
        <dbReference type="SAM" id="MobiDB-lite"/>
    </source>
</evidence>
<keyword evidence="1" id="KW-0175">Coiled coil</keyword>
<dbReference type="GO" id="GO:0006364">
    <property type="term" value="P:rRNA processing"/>
    <property type="evidence" value="ECO:0007669"/>
    <property type="project" value="TreeGrafter"/>
</dbReference>
<proteinExistence type="predicted"/>
<evidence type="ECO:0000259" key="4">
    <source>
        <dbReference type="Pfam" id="PF17406"/>
    </source>
</evidence>
<evidence type="ECO:0000313" key="6">
    <source>
        <dbReference type="Proteomes" id="UP000515697"/>
    </source>
</evidence>
<dbReference type="InterPro" id="IPR005554">
    <property type="entry name" value="NOL6/Upt22"/>
</dbReference>
<dbReference type="InterPro" id="IPR035368">
    <property type="entry name" value="Nrap_D3"/>
</dbReference>
<evidence type="ECO:0000313" key="5">
    <source>
        <dbReference type="EMBL" id="CAD2106979.1"/>
    </source>
</evidence>
<feature type="compositionally biased region" description="Basic and acidic residues" evidence="2">
    <location>
        <begin position="1015"/>
        <end position="1033"/>
    </location>
</feature>